<accession>A0AAD6GQ78</accession>
<evidence type="ECO:0000313" key="2">
    <source>
        <dbReference type="Proteomes" id="UP001216150"/>
    </source>
</evidence>
<keyword evidence="2" id="KW-1185">Reference proteome</keyword>
<gene>
    <name evidence="1" type="ORF">N7450_007695</name>
</gene>
<dbReference type="EMBL" id="JAQJAC010000007">
    <property type="protein sequence ID" value="KAJ5578828.1"/>
    <property type="molecule type" value="Genomic_DNA"/>
</dbReference>
<dbReference type="Proteomes" id="UP001216150">
    <property type="component" value="Unassembled WGS sequence"/>
</dbReference>
<protein>
    <submittedName>
        <fullName evidence="1">Uncharacterized protein</fullName>
    </submittedName>
</protein>
<reference evidence="1 2" key="1">
    <citation type="journal article" date="2023" name="IMA Fungus">
        <title>Comparative genomic study of the Penicillium genus elucidates a diverse pangenome and 15 lateral gene transfer events.</title>
        <authorList>
            <person name="Petersen C."/>
            <person name="Sorensen T."/>
            <person name="Nielsen M.R."/>
            <person name="Sondergaard T.E."/>
            <person name="Sorensen J.L."/>
            <person name="Fitzpatrick D.A."/>
            <person name="Frisvad J.C."/>
            <person name="Nielsen K.L."/>
        </authorList>
    </citation>
    <scope>NUCLEOTIDE SEQUENCE [LARGE SCALE GENOMIC DNA]</scope>
    <source>
        <strain evidence="1 2">IBT 29057</strain>
    </source>
</reference>
<dbReference type="AlphaFoldDB" id="A0AAD6GQ78"/>
<name>A0AAD6GQ78_9EURO</name>
<evidence type="ECO:0000313" key="1">
    <source>
        <dbReference type="EMBL" id="KAJ5578828.1"/>
    </source>
</evidence>
<organism evidence="1 2">
    <name type="scientific">Penicillium hetheringtonii</name>
    <dbReference type="NCBI Taxonomy" id="911720"/>
    <lineage>
        <taxon>Eukaryota</taxon>
        <taxon>Fungi</taxon>
        <taxon>Dikarya</taxon>
        <taxon>Ascomycota</taxon>
        <taxon>Pezizomycotina</taxon>
        <taxon>Eurotiomycetes</taxon>
        <taxon>Eurotiomycetidae</taxon>
        <taxon>Eurotiales</taxon>
        <taxon>Aspergillaceae</taxon>
        <taxon>Penicillium</taxon>
    </lineage>
</organism>
<sequence>MAQMGGSYTYCPLQIAAPRLGRLRASNKNMLEEDRRSGQRLGTFSIIAGFSANSEVLMAVNCEGVSKTNRRRDTAGSTLPVEAMHISETWFFLMNEHTKNLSSPLIISGNRGYTAEND</sequence>
<comment type="caution">
    <text evidence="1">The sequence shown here is derived from an EMBL/GenBank/DDBJ whole genome shotgun (WGS) entry which is preliminary data.</text>
</comment>
<proteinExistence type="predicted"/>